<proteinExistence type="predicted"/>
<dbReference type="PANTHER" id="PTHR41271:SF1">
    <property type="entry name" value="DUF402 DOMAIN-CONTAINING PROTEIN"/>
    <property type="match status" value="1"/>
</dbReference>
<comment type="caution">
    <text evidence="2">The sequence shown here is derived from an EMBL/GenBank/DDBJ whole genome shotgun (WGS) entry which is preliminary data.</text>
</comment>
<dbReference type="Proteomes" id="UP000632125">
    <property type="component" value="Unassembled WGS sequence"/>
</dbReference>
<dbReference type="EMBL" id="JACXIY010000014">
    <property type="protein sequence ID" value="MBD2869217.1"/>
    <property type="molecule type" value="Genomic_DNA"/>
</dbReference>
<organism evidence="2 3">
    <name type="scientific">Paenibacillus arenilitoris</name>
    <dbReference type="NCBI Taxonomy" id="2772299"/>
    <lineage>
        <taxon>Bacteria</taxon>
        <taxon>Bacillati</taxon>
        <taxon>Bacillota</taxon>
        <taxon>Bacilli</taxon>
        <taxon>Bacillales</taxon>
        <taxon>Paenibacillaceae</taxon>
        <taxon>Paenibacillus</taxon>
    </lineage>
</organism>
<feature type="domain" description="DUF402" evidence="1">
    <location>
        <begin position="79"/>
        <end position="142"/>
    </location>
</feature>
<protein>
    <submittedName>
        <fullName evidence="2">DUF402 domain-containing protein</fullName>
    </submittedName>
</protein>
<gene>
    <name evidence="2" type="ORF">IDH41_11575</name>
</gene>
<dbReference type="InterPro" id="IPR035930">
    <property type="entry name" value="FomD-like_sf"/>
</dbReference>
<dbReference type="InterPro" id="IPR007295">
    <property type="entry name" value="DUF402"/>
</dbReference>
<keyword evidence="3" id="KW-1185">Reference proteome</keyword>
<sequence>MCLKRGCRRECRLLKRKHGDRADWKRVLEKRYAQAELATETFAGHLSLLSIVKVSEPLCVSYGDSKLCIADDGYLWLQQFPSGKRHSVTTMFDSEGRIVQWYIDICQTIGLNEDNVPWIDDLFLDIVVLPSGETIQKDASDFFPQLAI</sequence>
<dbReference type="Pfam" id="PF04167">
    <property type="entry name" value="DUF402"/>
    <property type="match status" value="1"/>
</dbReference>
<dbReference type="SUPFAM" id="SSF159234">
    <property type="entry name" value="FomD-like"/>
    <property type="match status" value="1"/>
</dbReference>
<dbReference type="AlphaFoldDB" id="A0A927CL63"/>
<evidence type="ECO:0000313" key="3">
    <source>
        <dbReference type="Proteomes" id="UP000632125"/>
    </source>
</evidence>
<accession>A0A927CL63</accession>
<name>A0A927CL63_9BACL</name>
<evidence type="ECO:0000313" key="2">
    <source>
        <dbReference type="EMBL" id="MBD2869217.1"/>
    </source>
</evidence>
<evidence type="ECO:0000259" key="1">
    <source>
        <dbReference type="Pfam" id="PF04167"/>
    </source>
</evidence>
<reference evidence="2" key="1">
    <citation type="submission" date="2020-09" db="EMBL/GenBank/DDBJ databases">
        <title>A novel bacterium of genus Paenibacillus, isolated from South China Sea.</title>
        <authorList>
            <person name="Huang H."/>
            <person name="Mo K."/>
            <person name="Hu Y."/>
        </authorList>
    </citation>
    <scope>NUCLEOTIDE SEQUENCE</scope>
    <source>
        <strain evidence="2">IB182493</strain>
    </source>
</reference>
<dbReference type="PANTHER" id="PTHR41271">
    <property type="entry name" value="DUF402 DOMAIN-CONTAINING PROTEIN"/>
    <property type="match status" value="1"/>
</dbReference>
<dbReference type="Gene3D" id="2.40.380.10">
    <property type="entry name" value="FomD-like"/>
    <property type="match status" value="1"/>
</dbReference>